<reference evidence="2" key="1">
    <citation type="submission" date="2019-10" db="EMBL/GenBank/DDBJ databases">
        <authorList>
            <consortium name="DOE Joint Genome Institute"/>
            <person name="Kuo A."/>
            <person name="Miyauchi S."/>
            <person name="Kiss E."/>
            <person name="Drula E."/>
            <person name="Kohler A."/>
            <person name="Sanchez-Garcia M."/>
            <person name="Andreopoulos B."/>
            <person name="Barry K.W."/>
            <person name="Bonito G."/>
            <person name="Buee M."/>
            <person name="Carver A."/>
            <person name="Chen C."/>
            <person name="Cichocki N."/>
            <person name="Clum A."/>
            <person name="Culley D."/>
            <person name="Crous P.W."/>
            <person name="Fauchery L."/>
            <person name="Girlanda M."/>
            <person name="Hayes R."/>
            <person name="Keri Z."/>
            <person name="LaButti K."/>
            <person name="Lipzen A."/>
            <person name="Lombard V."/>
            <person name="Magnuson J."/>
            <person name="Maillard F."/>
            <person name="Morin E."/>
            <person name="Murat C."/>
            <person name="Nolan M."/>
            <person name="Ohm R."/>
            <person name="Pangilinan J."/>
            <person name="Pereira M."/>
            <person name="Perotto S."/>
            <person name="Peter M."/>
            <person name="Riley R."/>
            <person name="Sitrit Y."/>
            <person name="Stielow B."/>
            <person name="Szollosi G."/>
            <person name="Zifcakova L."/>
            <person name="Stursova M."/>
            <person name="Spatafora J.W."/>
            <person name="Tedersoo L."/>
            <person name="Vaario L.-M."/>
            <person name="Yamada A."/>
            <person name="Yan M."/>
            <person name="Wang P."/>
            <person name="Xu J."/>
            <person name="Bruns T."/>
            <person name="Baldrian P."/>
            <person name="Vilgalys R."/>
            <person name="Henrissat B."/>
            <person name="Grigoriev I.V."/>
            <person name="Hibbett D."/>
            <person name="Nagy L.G."/>
            <person name="Martin F.M."/>
        </authorList>
    </citation>
    <scope>NUCLEOTIDE SEQUENCE</scope>
    <source>
        <strain evidence="2">Prilba</strain>
    </source>
</reference>
<evidence type="ECO:0000313" key="2">
    <source>
        <dbReference type="EMBL" id="KAF8483792.1"/>
    </source>
</evidence>
<feature type="transmembrane region" description="Helical" evidence="1">
    <location>
        <begin position="53"/>
        <end position="74"/>
    </location>
</feature>
<gene>
    <name evidence="2" type="ORF">DFH94DRAFT_626466</name>
</gene>
<dbReference type="AlphaFoldDB" id="A0A9P5N194"/>
<feature type="transmembrane region" description="Helical" evidence="1">
    <location>
        <begin position="86"/>
        <end position="108"/>
    </location>
</feature>
<keyword evidence="1" id="KW-0472">Membrane</keyword>
<keyword evidence="1" id="KW-0812">Transmembrane</keyword>
<reference evidence="2" key="2">
    <citation type="journal article" date="2020" name="Nat. Commun.">
        <title>Large-scale genome sequencing of mycorrhizal fungi provides insights into the early evolution of symbiotic traits.</title>
        <authorList>
            <person name="Miyauchi S."/>
            <person name="Kiss E."/>
            <person name="Kuo A."/>
            <person name="Drula E."/>
            <person name="Kohler A."/>
            <person name="Sanchez-Garcia M."/>
            <person name="Morin E."/>
            <person name="Andreopoulos B."/>
            <person name="Barry K.W."/>
            <person name="Bonito G."/>
            <person name="Buee M."/>
            <person name="Carver A."/>
            <person name="Chen C."/>
            <person name="Cichocki N."/>
            <person name="Clum A."/>
            <person name="Culley D."/>
            <person name="Crous P.W."/>
            <person name="Fauchery L."/>
            <person name="Girlanda M."/>
            <person name="Hayes R.D."/>
            <person name="Keri Z."/>
            <person name="LaButti K."/>
            <person name="Lipzen A."/>
            <person name="Lombard V."/>
            <person name="Magnuson J."/>
            <person name="Maillard F."/>
            <person name="Murat C."/>
            <person name="Nolan M."/>
            <person name="Ohm R.A."/>
            <person name="Pangilinan J."/>
            <person name="Pereira M.F."/>
            <person name="Perotto S."/>
            <person name="Peter M."/>
            <person name="Pfister S."/>
            <person name="Riley R."/>
            <person name="Sitrit Y."/>
            <person name="Stielow J.B."/>
            <person name="Szollosi G."/>
            <person name="Zifcakova L."/>
            <person name="Stursova M."/>
            <person name="Spatafora J.W."/>
            <person name="Tedersoo L."/>
            <person name="Vaario L.M."/>
            <person name="Yamada A."/>
            <person name="Yan M."/>
            <person name="Wang P."/>
            <person name="Xu J."/>
            <person name="Bruns T."/>
            <person name="Baldrian P."/>
            <person name="Vilgalys R."/>
            <person name="Dunand C."/>
            <person name="Henrissat B."/>
            <person name="Grigoriev I.V."/>
            <person name="Hibbett D."/>
            <person name="Nagy L.G."/>
            <person name="Martin F.M."/>
        </authorList>
    </citation>
    <scope>NUCLEOTIDE SEQUENCE</scope>
    <source>
        <strain evidence="2">Prilba</strain>
    </source>
</reference>
<evidence type="ECO:0000256" key="1">
    <source>
        <dbReference type="SAM" id="Phobius"/>
    </source>
</evidence>
<accession>A0A9P5N194</accession>
<feature type="transmembrane region" description="Helical" evidence="1">
    <location>
        <begin position="157"/>
        <end position="178"/>
    </location>
</feature>
<feature type="transmembrane region" description="Helical" evidence="1">
    <location>
        <begin position="115"/>
        <end position="137"/>
    </location>
</feature>
<protein>
    <submittedName>
        <fullName evidence="2">Uncharacterized protein</fullName>
    </submittedName>
</protein>
<dbReference type="OrthoDB" id="3197626at2759"/>
<dbReference type="EMBL" id="WHVB01000004">
    <property type="protein sequence ID" value="KAF8483792.1"/>
    <property type="molecule type" value="Genomic_DNA"/>
</dbReference>
<dbReference type="Proteomes" id="UP000759537">
    <property type="component" value="Unassembled WGS sequence"/>
</dbReference>
<organism evidence="2 3">
    <name type="scientific">Russula ochroleuca</name>
    <dbReference type="NCBI Taxonomy" id="152965"/>
    <lineage>
        <taxon>Eukaryota</taxon>
        <taxon>Fungi</taxon>
        <taxon>Dikarya</taxon>
        <taxon>Basidiomycota</taxon>
        <taxon>Agaricomycotina</taxon>
        <taxon>Agaricomycetes</taxon>
        <taxon>Russulales</taxon>
        <taxon>Russulaceae</taxon>
        <taxon>Russula</taxon>
    </lineage>
</organism>
<feature type="transmembrane region" description="Helical" evidence="1">
    <location>
        <begin position="199"/>
        <end position="221"/>
    </location>
</feature>
<keyword evidence="3" id="KW-1185">Reference proteome</keyword>
<evidence type="ECO:0000313" key="3">
    <source>
        <dbReference type="Proteomes" id="UP000759537"/>
    </source>
</evidence>
<comment type="caution">
    <text evidence="2">The sequence shown here is derived from an EMBL/GenBank/DDBJ whole genome shotgun (WGS) entry which is preliminary data.</text>
</comment>
<name>A0A9P5N194_9AGAM</name>
<keyword evidence="1" id="KW-1133">Transmembrane helix</keyword>
<proteinExistence type="predicted"/>
<sequence>MVNYRDPAVVAQDTWAVSKISHAVAGLYFWEFFTTLDYEWSVIRGRREYRWTIWIYLTTRMATLIAMILCLIGVDVTAHYNCEVRVFHMFAYLVIAAASLLIVLRIVAIWKRKKIVTAIATGVWGINLTFLIQSIVHGEWSPTLSTCVLVNLHTAELSLIVLLSTDTILLHIMAIGLFRLGFHERSAFGVGRLLWRQGLIWLLVATIAEIVPVVFICLNLNEPFNLMFQIPSMVTLSIAATRIHRGLVDYTSGSTEQYDIAPSHSSQRSLIDVVA</sequence>